<dbReference type="SUPFAM" id="SSF90123">
    <property type="entry name" value="ABC transporter transmembrane region"/>
    <property type="match status" value="1"/>
</dbReference>
<feature type="transmembrane region" description="Helical" evidence="7">
    <location>
        <begin position="20"/>
        <end position="42"/>
    </location>
</feature>
<dbReference type="InterPro" id="IPR039421">
    <property type="entry name" value="Type_1_exporter"/>
</dbReference>
<dbReference type="InterPro" id="IPR003593">
    <property type="entry name" value="AAA+_ATPase"/>
</dbReference>
<dbReference type="EMBL" id="JAMDLW010000008">
    <property type="protein sequence ID" value="MCY9519464.1"/>
    <property type="molecule type" value="Genomic_DNA"/>
</dbReference>
<feature type="transmembrane region" description="Helical" evidence="7">
    <location>
        <begin position="161"/>
        <end position="181"/>
    </location>
</feature>
<feature type="transmembrane region" description="Helical" evidence="7">
    <location>
        <begin position="246"/>
        <end position="264"/>
    </location>
</feature>
<dbReference type="InterPro" id="IPR017871">
    <property type="entry name" value="ABC_transporter-like_CS"/>
</dbReference>
<comment type="subcellular location">
    <subcellularLocation>
        <location evidence="1">Cell membrane</location>
        <topology evidence="1">Multi-pass membrane protein</topology>
    </subcellularLocation>
</comment>
<dbReference type="GeneID" id="77002230"/>
<dbReference type="Pfam" id="PF00005">
    <property type="entry name" value="ABC_tran"/>
    <property type="match status" value="1"/>
</dbReference>
<evidence type="ECO:0000256" key="2">
    <source>
        <dbReference type="ARBA" id="ARBA00022692"/>
    </source>
</evidence>
<comment type="caution">
    <text evidence="10">The sequence shown here is derived from an EMBL/GenBank/DDBJ whole genome shotgun (WGS) entry which is preliminary data.</text>
</comment>
<keyword evidence="5 7" id="KW-1133">Transmembrane helix</keyword>
<dbReference type="Pfam" id="PF00664">
    <property type="entry name" value="ABC_membrane"/>
    <property type="match status" value="1"/>
</dbReference>
<evidence type="ECO:0000313" key="10">
    <source>
        <dbReference type="EMBL" id="MCY9519464.1"/>
    </source>
</evidence>
<dbReference type="CDD" id="cd03247">
    <property type="entry name" value="ABCC_cytochrome_bd"/>
    <property type="match status" value="1"/>
</dbReference>
<evidence type="ECO:0000259" key="9">
    <source>
        <dbReference type="PROSITE" id="PS50929"/>
    </source>
</evidence>
<evidence type="ECO:0000256" key="4">
    <source>
        <dbReference type="ARBA" id="ARBA00022840"/>
    </source>
</evidence>
<reference evidence="10 11" key="1">
    <citation type="submission" date="2022-05" db="EMBL/GenBank/DDBJ databases">
        <title>Genome Sequencing of Bee-Associated Microbes.</title>
        <authorList>
            <person name="Dunlap C."/>
        </authorList>
    </citation>
    <scope>NUCLEOTIDE SEQUENCE [LARGE SCALE GENOMIC DNA]</scope>
    <source>
        <strain evidence="10 11">NRRL NRS-1438</strain>
    </source>
</reference>
<dbReference type="SMART" id="SM00382">
    <property type="entry name" value="AAA"/>
    <property type="match status" value="1"/>
</dbReference>
<keyword evidence="6 7" id="KW-0472">Membrane</keyword>
<organism evidence="10 11">
    <name type="scientific">Paenibacillus apiarius</name>
    <dbReference type="NCBI Taxonomy" id="46240"/>
    <lineage>
        <taxon>Bacteria</taxon>
        <taxon>Bacillati</taxon>
        <taxon>Bacillota</taxon>
        <taxon>Bacilli</taxon>
        <taxon>Bacillales</taxon>
        <taxon>Paenibacillaceae</taxon>
        <taxon>Paenibacillus</taxon>
    </lineage>
</organism>
<feature type="domain" description="ABC transmembrane type-1" evidence="9">
    <location>
        <begin position="19"/>
        <end position="303"/>
    </location>
</feature>
<evidence type="ECO:0000256" key="3">
    <source>
        <dbReference type="ARBA" id="ARBA00022741"/>
    </source>
</evidence>
<sequence>MKREAWFRPYLRTYFWRFAIIVALGMLTVLCASSLMFTSGYLISKSALRPENILMVYVPIVLVRTFGIGRAAVHYIERLVGHDAVLRILSSMRVRLYRMLEPQALFIRSRFRTGDILGVLADDIEYLQNVYLRTVFPTIVAVVMYVACIAALGWFDVPFALLMALYLLILIFVLPWLSLLITRTKQKQVKQDRNRLYQKLTDAVLGMSDWVISGRSPQFVASYETDEAAVARVDGTLRGWSRWRMFIGQCVAGLAVVSMLYWSGQQAADGHISVTLIAAFTLVVFPLMEAFLPVSEAIEKIPQYQDSLERLAKIQDSPGETAGTAERHVPAEALPAAETNARITMDKVRYRYDAADAWIIDGISIDIPQGKKIALIGRSGAGKSTILKLIQGAVAPDQGSVAINGVDASAYGEAIPRVISVLNQSPHLFDTTVANNIRLGARDASDEDIRRVAKQVRLDALIDSLPAGYDTPMLETGQRFSGGERQRIALARILLQDTPVVILDEPTVGLDPRTERELLATMFETIQGKSLVWITHHLVGVEQMDEVIFIENGQVEMRGSHAELMEHVPRYRKLYHLDRPDTGFM</sequence>
<dbReference type="PROSITE" id="PS50893">
    <property type="entry name" value="ABC_TRANSPORTER_2"/>
    <property type="match status" value="1"/>
</dbReference>
<dbReference type="InterPro" id="IPR003439">
    <property type="entry name" value="ABC_transporter-like_ATP-bd"/>
</dbReference>
<dbReference type="InterPro" id="IPR027417">
    <property type="entry name" value="P-loop_NTPase"/>
</dbReference>
<dbReference type="PANTHER" id="PTHR43394:SF1">
    <property type="entry name" value="ATP-BINDING CASSETTE SUB-FAMILY B MEMBER 10, MITOCHONDRIAL"/>
    <property type="match status" value="1"/>
</dbReference>
<protein>
    <submittedName>
        <fullName evidence="10">Thiol reductant ABC exporter subunit CydC</fullName>
    </submittedName>
</protein>
<feature type="transmembrane region" description="Helical" evidence="7">
    <location>
        <begin position="54"/>
        <end position="73"/>
    </location>
</feature>
<feature type="transmembrane region" description="Helical" evidence="7">
    <location>
        <begin position="270"/>
        <end position="292"/>
    </location>
</feature>
<dbReference type="RefSeq" id="WP_087434713.1">
    <property type="nucleotide sequence ID" value="NZ_JAFFHZ010000001.1"/>
</dbReference>
<dbReference type="PROSITE" id="PS50929">
    <property type="entry name" value="ABC_TM1F"/>
    <property type="match status" value="1"/>
</dbReference>
<feature type="domain" description="ABC transporter" evidence="8">
    <location>
        <begin position="343"/>
        <end position="577"/>
    </location>
</feature>
<feature type="transmembrane region" description="Helical" evidence="7">
    <location>
        <begin position="135"/>
        <end position="155"/>
    </location>
</feature>
<keyword evidence="11" id="KW-1185">Reference proteome</keyword>
<dbReference type="Proteomes" id="UP001207626">
    <property type="component" value="Unassembled WGS sequence"/>
</dbReference>
<dbReference type="InterPro" id="IPR014223">
    <property type="entry name" value="ABC_CydC/D"/>
</dbReference>
<evidence type="ECO:0000313" key="11">
    <source>
        <dbReference type="Proteomes" id="UP001207626"/>
    </source>
</evidence>
<evidence type="ECO:0000259" key="8">
    <source>
        <dbReference type="PROSITE" id="PS50893"/>
    </source>
</evidence>
<evidence type="ECO:0000256" key="7">
    <source>
        <dbReference type="SAM" id="Phobius"/>
    </source>
</evidence>
<dbReference type="PROSITE" id="PS00211">
    <property type="entry name" value="ABC_TRANSPORTER_1"/>
    <property type="match status" value="1"/>
</dbReference>
<dbReference type="Gene3D" id="3.40.50.300">
    <property type="entry name" value="P-loop containing nucleotide triphosphate hydrolases"/>
    <property type="match status" value="1"/>
</dbReference>
<dbReference type="NCBIfam" id="TIGR02868">
    <property type="entry name" value="CydC"/>
    <property type="match status" value="1"/>
</dbReference>
<dbReference type="PANTHER" id="PTHR43394">
    <property type="entry name" value="ATP-DEPENDENT PERMEASE MDL1, MITOCHONDRIAL"/>
    <property type="match status" value="1"/>
</dbReference>
<keyword evidence="4" id="KW-0067">ATP-binding</keyword>
<evidence type="ECO:0000256" key="6">
    <source>
        <dbReference type="ARBA" id="ARBA00023136"/>
    </source>
</evidence>
<keyword evidence="2 7" id="KW-0812">Transmembrane</keyword>
<dbReference type="InterPro" id="IPR036640">
    <property type="entry name" value="ABC1_TM_sf"/>
</dbReference>
<dbReference type="InterPro" id="IPR011527">
    <property type="entry name" value="ABC1_TM_dom"/>
</dbReference>
<gene>
    <name evidence="10" type="primary">cydC</name>
    <name evidence="10" type="ORF">M5X09_07170</name>
</gene>
<name>A0ABT4DQ65_9BACL</name>
<dbReference type="Gene3D" id="1.20.1560.10">
    <property type="entry name" value="ABC transporter type 1, transmembrane domain"/>
    <property type="match status" value="1"/>
</dbReference>
<evidence type="ECO:0000256" key="1">
    <source>
        <dbReference type="ARBA" id="ARBA00004651"/>
    </source>
</evidence>
<proteinExistence type="predicted"/>
<evidence type="ECO:0000256" key="5">
    <source>
        <dbReference type="ARBA" id="ARBA00022989"/>
    </source>
</evidence>
<dbReference type="SUPFAM" id="SSF52540">
    <property type="entry name" value="P-loop containing nucleoside triphosphate hydrolases"/>
    <property type="match status" value="1"/>
</dbReference>
<accession>A0ABT4DQ65</accession>
<keyword evidence="3" id="KW-0547">Nucleotide-binding</keyword>